<evidence type="ECO:0000256" key="1">
    <source>
        <dbReference type="ARBA" id="ARBA00023157"/>
    </source>
</evidence>
<dbReference type="PROSITE" id="PS51352">
    <property type="entry name" value="THIOREDOXIN_2"/>
    <property type="match status" value="1"/>
</dbReference>
<gene>
    <name evidence="6" type="primary">THIO</name>
    <name evidence="6" type="ORF">TR101181</name>
</gene>
<protein>
    <recommendedName>
        <fullName evidence="2">Thioredoxin</fullName>
    </recommendedName>
</protein>
<accession>A0A0X3NKR4</accession>
<feature type="active site" description="Nucleophile" evidence="3">
    <location>
        <position position="33"/>
    </location>
</feature>
<dbReference type="AlphaFoldDB" id="A0A0X3NKR4"/>
<dbReference type="Pfam" id="PF00085">
    <property type="entry name" value="Thioredoxin"/>
    <property type="match status" value="1"/>
</dbReference>
<dbReference type="InterPro" id="IPR036249">
    <property type="entry name" value="Thioredoxin-like_sf"/>
</dbReference>
<evidence type="ECO:0000256" key="4">
    <source>
        <dbReference type="PIRSR" id="PIRSR000077-4"/>
    </source>
</evidence>
<dbReference type="GO" id="GO:0015035">
    <property type="term" value="F:protein-disulfide reductase activity"/>
    <property type="evidence" value="ECO:0007669"/>
    <property type="project" value="InterPro"/>
</dbReference>
<dbReference type="InterPro" id="IPR017937">
    <property type="entry name" value="Thioredoxin_CS"/>
</dbReference>
<dbReference type="FunFam" id="3.40.30.10:FF:000245">
    <property type="entry name" value="Thioredoxin"/>
    <property type="match status" value="1"/>
</dbReference>
<name>A0A0X3NKR4_SCHSO</name>
<comment type="similarity">
    <text evidence="2">Belongs to the thioredoxin family.</text>
</comment>
<dbReference type="InterPro" id="IPR005746">
    <property type="entry name" value="Thioredoxin"/>
</dbReference>
<feature type="active site" description="Nucleophile" evidence="3">
    <location>
        <position position="30"/>
    </location>
</feature>
<reference evidence="6" key="1">
    <citation type="submission" date="2016-01" db="EMBL/GenBank/DDBJ databases">
        <title>Reference transcriptome for the parasite Schistocephalus solidus: insights into the molecular evolution of parasitism.</title>
        <authorList>
            <person name="Hebert F.O."/>
            <person name="Grambauer S."/>
            <person name="Barber I."/>
            <person name="Landry C.R."/>
            <person name="Aubin-Horth N."/>
        </authorList>
    </citation>
    <scope>NUCLEOTIDE SEQUENCE</scope>
</reference>
<dbReference type="SUPFAM" id="SSF52833">
    <property type="entry name" value="Thioredoxin-like"/>
    <property type="match status" value="1"/>
</dbReference>
<sequence length="104" mass="11604">MVVLKIASSEEFKEKIATGPSIVDFYATWCGPCKMLAPKLEKLAEDTKNVVFLKVDVDECEDLAQTYEVTAMPTIIGFKDGTYVNRVVGANEDQIKELLKKLTE</sequence>
<dbReference type="PROSITE" id="PS00194">
    <property type="entry name" value="THIOREDOXIN_1"/>
    <property type="match status" value="1"/>
</dbReference>
<keyword evidence="4" id="KW-0676">Redox-active center</keyword>
<dbReference type="Gene3D" id="3.40.30.10">
    <property type="entry name" value="Glutaredoxin"/>
    <property type="match status" value="1"/>
</dbReference>
<feature type="disulfide bond" description="Redox-active" evidence="4">
    <location>
        <begin position="30"/>
        <end position="33"/>
    </location>
</feature>
<dbReference type="NCBIfam" id="TIGR01068">
    <property type="entry name" value="thioredoxin"/>
    <property type="match status" value="1"/>
</dbReference>
<dbReference type="InterPro" id="IPR013766">
    <property type="entry name" value="Thioredoxin_domain"/>
</dbReference>
<evidence type="ECO:0000256" key="3">
    <source>
        <dbReference type="PIRSR" id="PIRSR000077-1"/>
    </source>
</evidence>
<feature type="site" description="Contributes to redox potential value" evidence="3">
    <location>
        <position position="32"/>
    </location>
</feature>
<dbReference type="PIRSF" id="PIRSF000077">
    <property type="entry name" value="Thioredoxin"/>
    <property type="match status" value="1"/>
</dbReference>
<dbReference type="PANTHER" id="PTHR46115">
    <property type="entry name" value="THIOREDOXIN-LIKE PROTEIN 1"/>
    <property type="match status" value="1"/>
</dbReference>
<evidence type="ECO:0000313" key="6">
    <source>
        <dbReference type="EMBL" id="JAP40215.1"/>
    </source>
</evidence>
<feature type="site" description="Deprotonates C-terminal active site Cys" evidence="3">
    <location>
        <position position="24"/>
    </location>
</feature>
<feature type="domain" description="Thioredoxin" evidence="5">
    <location>
        <begin position="1"/>
        <end position="104"/>
    </location>
</feature>
<feature type="site" description="Contributes to redox potential value" evidence="3">
    <location>
        <position position="31"/>
    </location>
</feature>
<evidence type="ECO:0000256" key="2">
    <source>
        <dbReference type="PIRNR" id="PIRNR000077"/>
    </source>
</evidence>
<proteinExistence type="inferred from homology"/>
<organism evidence="6">
    <name type="scientific">Schistocephalus solidus</name>
    <name type="common">Tapeworm</name>
    <dbReference type="NCBI Taxonomy" id="70667"/>
    <lineage>
        <taxon>Eukaryota</taxon>
        <taxon>Metazoa</taxon>
        <taxon>Spiralia</taxon>
        <taxon>Lophotrochozoa</taxon>
        <taxon>Platyhelminthes</taxon>
        <taxon>Cestoda</taxon>
        <taxon>Eucestoda</taxon>
        <taxon>Diphyllobothriidea</taxon>
        <taxon>Diphyllobothriidae</taxon>
        <taxon>Schistocephalus</taxon>
    </lineage>
</organism>
<dbReference type="EMBL" id="GEEE01023010">
    <property type="protein sequence ID" value="JAP40215.1"/>
    <property type="molecule type" value="Transcribed_RNA"/>
</dbReference>
<dbReference type="CDD" id="cd02947">
    <property type="entry name" value="TRX_family"/>
    <property type="match status" value="1"/>
</dbReference>
<keyword evidence="1 4" id="KW-1015">Disulfide bond</keyword>
<dbReference type="PRINTS" id="PR00421">
    <property type="entry name" value="THIOREDOXIN"/>
</dbReference>
<evidence type="ECO:0000259" key="5">
    <source>
        <dbReference type="PROSITE" id="PS51352"/>
    </source>
</evidence>